<evidence type="ECO:0000256" key="1">
    <source>
        <dbReference type="ARBA" id="ARBA00001755"/>
    </source>
</evidence>
<dbReference type="Proteomes" id="UP001150259">
    <property type="component" value="Unassembled WGS sequence"/>
</dbReference>
<keyword evidence="12" id="KW-0963">Cytoplasm</keyword>
<feature type="domain" description="Amine oxidase" evidence="13">
    <location>
        <begin position="46"/>
        <end position="504"/>
    </location>
</feature>
<comment type="cofactor">
    <cofactor evidence="2 12">
        <name>FAD</name>
        <dbReference type="ChEBI" id="CHEBI:57692"/>
    </cofactor>
</comment>
<organism evidence="14 15">
    <name type="scientific">Intrasporangium calvum</name>
    <dbReference type="NCBI Taxonomy" id="53358"/>
    <lineage>
        <taxon>Bacteria</taxon>
        <taxon>Bacillati</taxon>
        <taxon>Actinomycetota</taxon>
        <taxon>Actinomycetes</taxon>
        <taxon>Micrococcales</taxon>
        <taxon>Intrasporangiaceae</taxon>
        <taxon>Intrasporangium</taxon>
    </lineage>
</organism>
<dbReference type="SUPFAM" id="SSF51905">
    <property type="entry name" value="FAD/NAD(P)-binding domain"/>
    <property type="match status" value="1"/>
</dbReference>
<dbReference type="InterPro" id="IPR050464">
    <property type="entry name" value="Zeta_carotene_desat/Oxidored"/>
</dbReference>
<dbReference type="PANTHER" id="PTHR42923:SF3">
    <property type="entry name" value="PROTOPORPHYRINOGEN OXIDASE"/>
    <property type="match status" value="1"/>
</dbReference>
<comment type="similarity">
    <text evidence="5 12">Belongs to the protoporphyrinogen/coproporphyrinogen oxidase family. Coproporphyrinogen III oxidase subfamily.</text>
</comment>
<evidence type="ECO:0000256" key="5">
    <source>
        <dbReference type="ARBA" id="ARBA00008310"/>
    </source>
</evidence>
<evidence type="ECO:0000256" key="12">
    <source>
        <dbReference type="RuleBase" id="RU364052"/>
    </source>
</evidence>
<dbReference type="Gene3D" id="1.10.3110.10">
    <property type="entry name" value="protoporphyrinogen ix oxidase, domain 3"/>
    <property type="match status" value="1"/>
</dbReference>
<dbReference type="SUPFAM" id="SSF54373">
    <property type="entry name" value="FAD-linked reductases, C-terminal domain"/>
    <property type="match status" value="1"/>
</dbReference>
<dbReference type="Gene3D" id="3.50.50.60">
    <property type="entry name" value="FAD/NAD(P)-binding domain"/>
    <property type="match status" value="1"/>
</dbReference>
<dbReference type="Pfam" id="PF01593">
    <property type="entry name" value="Amino_oxidase"/>
    <property type="match status" value="1"/>
</dbReference>
<keyword evidence="11 12" id="KW-0350">Heme biosynthesis</keyword>
<dbReference type="InterPro" id="IPR004572">
    <property type="entry name" value="Protoporphyrinogen_oxidase"/>
</dbReference>
<dbReference type="EMBL" id="JAPFQL010000055">
    <property type="protein sequence ID" value="MDC5698168.1"/>
    <property type="molecule type" value="Genomic_DNA"/>
</dbReference>
<keyword evidence="15" id="KW-1185">Reference proteome</keyword>
<gene>
    <name evidence="14" type="primary">hemG</name>
    <name evidence="14" type="ORF">OO014_12945</name>
</gene>
<evidence type="ECO:0000256" key="7">
    <source>
        <dbReference type="ARBA" id="ARBA00019046"/>
    </source>
</evidence>
<sequence length="520" mass="54167">MSAEVSPIINTADSGTTIRSIDFLIEGEDMTERDRPQRVIVVGGGITGLVAARRLAQAGHDVTLLEGAPRLGGQVHTVQLGSRRVDVGAEAVHLGSPVARNLVEELGLTDTVVGSRPGQSWLWTGRGLRALPAGFTPAGPTRLRPVVTSGVMSVRGLGRAGLEPLVARLRPGLADDEDISVGEFVSARFGTEVTQRFIDPLLGSLHAGDVHRLSLRACAPSLVDAATHRRSLVRKRPAPQAGAATSPQLPMFASWPGGLSTLTDAVLAGLDANPVKVRLESRVERITRDASGYTVELTDRTATAAAASPEPLRADGIVLAVPAAAAARLLAPHSRRATSILESAEVAKVATVVLGYAPSATKDLRAFAGTGILLASTAGTLLKAATHLSRKWPQFADDELSLVRLSAGRSGDSRIDELSDDELVAQLVDDYRTVSGVEAQPQVLNVQRWTDGLPQLRVGHSARLAALRDEMASTLPGVVLAGSSYDGLGLASCIASGEAAAAALSLPNRDVADTTNVVGA</sequence>
<dbReference type="GO" id="GO:0004729">
    <property type="term" value="F:oxygen-dependent protoporphyrinogen oxidase activity"/>
    <property type="evidence" value="ECO:0007669"/>
    <property type="project" value="UniProtKB-EC"/>
</dbReference>
<dbReference type="NCBIfam" id="TIGR00562">
    <property type="entry name" value="proto_IX_ox"/>
    <property type="match status" value="1"/>
</dbReference>
<evidence type="ECO:0000256" key="11">
    <source>
        <dbReference type="ARBA" id="ARBA00023133"/>
    </source>
</evidence>
<keyword evidence="8 12" id="KW-0285">Flavoprotein</keyword>
<dbReference type="InterPro" id="IPR036188">
    <property type="entry name" value="FAD/NAD-bd_sf"/>
</dbReference>
<evidence type="ECO:0000256" key="6">
    <source>
        <dbReference type="ARBA" id="ARBA00012402"/>
    </source>
</evidence>
<evidence type="ECO:0000256" key="4">
    <source>
        <dbReference type="ARBA" id="ARBA00004744"/>
    </source>
</evidence>
<dbReference type="PANTHER" id="PTHR42923">
    <property type="entry name" value="PROTOPORPHYRINOGEN OXIDASE"/>
    <property type="match status" value="1"/>
</dbReference>
<comment type="caution">
    <text evidence="14">The sequence shown here is derived from an EMBL/GenBank/DDBJ whole genome shotgun (WGS) entry which is preliminary data.</text>
</comment>
<name>A0ABT5GIU2_9MICO</name>
<evidence type="ECO:0000256" key="10">
    <source>
        <dbReference type="ARBA" id="ARBA00023002"/>
    </source>
</evidence>
<reference evidence="14 15" key="1">
    <citation type="submission" date="2022-11" db="EMBL/GenBank/DDBJ databases">
        <title>Anaerobic phenanthrene biodegradation by a DNRA strain PheN6.</title>
        <authorList>
            <person name="Zhang Z."/>
        </authorList>
    </citation>
    <scope>NUCLEOTIDE SEQUENCE [LARGE SCALE GENOMIC DNA]</scope>
    <source>
        <strain evidence="14 15">PheN6</strain>
    </source>
</reference>
<keyword evidence="10 12" id="KW-0560">Oxidoreductase</keyword>
<comment type="catalytic activity">
    <reaction evidence="1">
        <text>coproporphyrinogen III + 3 O2 = coproporphyrin III + 3 H2O2</text>
        <dbReference type="Rhea" id="RHEA:43436"/>
        <dbReference type="ChEBI" id="CHEBI:15379"/>
        <dbReference type="ChEBI" id="CHEBI:16240"/>
        <dbReference type="ChEBI" id="CHEBI:57309"/>
        <dbReference type="ChEBI" id="CHEBI:131725"/>
        <dbReference type="EC" id="1.3.3.15"/>
    </reaction>
    <physiologicalReaction direction="left-to-right" evidence="1">
        <dbReference type="Rhea" id="RHEA:43437"/>
    </physiologicalReaction>
</comment>
<evidence type="ECO:0000256" key="8">
    <source>
        <dbReference type="ARBA" id="ARBA00022630"/>
    </source>
</evidence>
<comment type="pathway">
    <text evidence="4 12">Porphyrin-containing compound metabolism; protoheme biosynthesis.</text>
</comment>
<evidence type="ECO:0000256" key="2">
    <source>
        <dbReference type="ARBA" id="ARBA00001974"/>
    </source>
</evidence>
<evidence type="ECO:0000313" key="14">
    <source>
        <dbReference type="EMBL" id="MDC5698168.1"/>
    </source>
</evidence>
<proteinExistence type="inferred from homology"/>
<comment type="subcellular location">
    <subcellularLocation>
        <location evidence="12">Cytoplasm</location>
    </subcellularLocation>
</comment>
<evidence type="ECO:0000256" key="9">
    <source>
        <dbReference type="ARBA" id="ARBA00022827"/>
    </source>
</evidence>
<protein>
    <recommendedName>
        <fullName evidence="7 12">Coproporphyrinogen III oxidase</fullName>
        <ecNumber evidence="6 12">1.3.3.15</ecNumber>
    </recommendedName>
</protein>
<dbReference type="Gene3D" id="3.90.660.20">
    <property type="entry name" value="Protoporphyrinogen oxidase, mitochondrial, domain 2"/>
    <property type="match status" value="1"/>
</dbReference>
<dbReference type="InterPro" id="IPR002937">
    <property type="entry name" value="Amino_oxidase"/>
</dbReference>
<keyword evidence="9 12" id="KW-0274">FAD</keyword>
<dbReference type="EC" id="1.3.3.15" evidence="6 12"/>
<comment type="function">
    <text evidence="3 12">Involved in coproporphyrin-dependent heme b biosynthesis. Catalyzes the oxidation of coproporphyrinogen III to coproporphyrin III.</text>
</comment>
<evidence type="ECO:0000259" key="13">
    <source>
        <dbReference type="Pfam" id="PF01593"/>
    </source>
</evidence>
<evidence type="ECO:0000256" key="3">
    <source>
        <dbReference type="ARBA" id="ARBA00002185"/>
    </source>
</evidence>
<accession>A0ABT5GIU2</accession>
<dbReference type="RefSeq" id="WP_272462742.1">
    <property type="nucleotide sequence ID" value="NZ_JAPFQL010000055.1"/>
</dbReference>
<evidence type="ECO:0000313" key="15">
    <source>
        <dbReference type="Proteomes" id="UP001150259"/>
    </source>
</evidence>